<dbReference type="PANTHER" id="PTHR43825">
    <property type="entry name" value="PYRUVATE DEHYDROGENASE E1 COMPONENT"/>
    <property type="match status" value="1"/>
</dbReference>
<dbReference type="Proteomes" id="UP000315689">
    <property type="component" value="Unassembled WGS sequence"/>
</dbReference>
<dbReference type="PANTHER" id="PTHR43825:SF1">
    <property type="entry name" value="TRANSKETOLASE-LIKE PYRIMIDINE-BINDING DOMAIN-CONTAINING PROTEIN"/>
    <property type="match status" value="1"/>
</dbReference>
<comment type="cofactor">
    <cofactor evidence="1">
        <name>thiamine diphosphate</name>
        <dbReference type="ChEBI" id="CHEBI:58937"/>
    </cofactor>
</comment>
<evidence type="ECO:0000256" key="1">
    <source>
        <dbReference type="ARBA" id="ARBA00001964"/>
    </source>
</evidence>
<dbReference type="Pfam" id="PF02779">
    <property type="entry name" value="Transket_pyr"/>
    <property type="match status" value="1"/>
</dbReference>
<dbReference type="SMART" id="SM00861">
    <property type="entry name" value="Transket_pyr"/>
    <property type="match status" value="1"/>
</dbReference>
<dbReference type="AlphaFoldDB" id="A0A554LIG7"/>
<evidence type="ECO:0000256" key="3">
    <source>
        <dbReference type="ARBA" id="ARBA00023052"/>
    </source>
</evidence>
<feature type="domain" description="Transketolase-like pyrimidine-binding" evidence="4">
    <location>
        <begin position="23"/>
        <end position="188"/>
    </location>
</feature>
<evidence type="ECO:0000256" key="2">
    <source>
        <dbReference type="ARBA" id="ARBA00007131"/>
    </source>
</evidence>
<dbReference type="FunFam" id="3.40.50.970:FF:000129">
    <property type="entry name" value="Transketolase"/>
    <property type="match status" value="1"/>
</dbReference>
<comment type="caution">
    <text evidence="5">The sequence shown here is derived from an EMBL/GenBank/DDBJ whole genome shotgun (WGS) entry which is preliminary data.</text>
</comment>
<dbReference type="Gene3D" id="3.40.50.970">
    <property type="match status" value="1"/>
</dbReference>
<protein>
    <submittedName>
        <fullName evidence="5">Transketolase</fullName>
    </submittedName>
</protein>
<dbReference type="Gene3D" id="3.40.50.920">
    <property type="match status" value="1"/>
</dbReference>
<dbReference type="SUPFAM" id="SSF52518">
    <property type="entry name" value="Thiamin diphosphate-binding fold (THDP-binding)"/>
    <property type="match status" value="1"/>
</dbReference>
<evidence type="ECO:0000313" key="6">
    <source>
        <dbReference type="Proteomes" id="UP000315689"/>
    </source>
</evidence>
<keyword evidence="3" id="KW-0786">Thiamine pyrophosphate</keyword>
<dbReference type="SUPFAM" id="SSF52922">
    <property type="entry name" value="TK C-terminal domain-like"/>
    <property type="match status" value="1"/>
</dbReference>
<dbReference type="Pfam" id="PF02780">
    <property type="entry name" value="Transketolase_C"/>
    <property type="match status" value="1"/>
</dbReference>
<accession>A0A554LIG7</accession>
<organism evidence="5 6">
    <name type="scientific">Candidatus Berkelbacteria bacterium Licking1014_7</name>
    <dbReference type="NCBI Taxonomy" id="2017147"/>
    <lineage>
        <taxon>Bacteria</taxon>
        <taxon>Candidatus Berkelbacteria</taxon>
    </lineage>
</organism>
<proteinExistence type="inferred from homology"/>
<gene>
    <name evidence="5" type="ORF">CEN89_543</name>
</gene>
<dbReference type="InterPro" id="IPR033248">
    <property type="entry name" value="Transketolase_C"/>
</dbReference>
<sequence>MPFILNPTAHLDPKILTDKLEKELQRLGFGEGLVEAAIKDKNIVGLCCDLTGSTKMDLFRDAYPDRFIEIGVAEQNMISVAAGMALEDKIPFAASYAVFNPGRSWDQIRISVCYSRANVKIVGAHAGISVGKDGATHQGLEDIASVRAIPNLSILAPADYEETKKATLAIAKFKGPVYIRFGRETVPKITTAKTPFQIGKAEVFVAGSDVSIIACGPMVFEAIKASQNLYPKIKAEVINCHTIKPLDIETIIESVKKTGAVVTAEEAQITGGLGGAIAEILAENYPCPMERIGVRDTFGESGAPDELMDKYCLRAKHIEKAVRQVLSRKRLLPE</sequence>
<dbReference type="InterPro" id="IPR029061">
    <property type="entry name" value="THDP-binding"/>
</dbReference>
<dbReference type="EMBL" id="VMGK01000017">
    <property type="protein sequence ID" value="TSC92675.1"/>
    <property type="molecule type" value="Genomic_DNA"/>
</dbReference>
<name>A0A554LIG7_9BACT</name>
<dbReference type="InterPro" id="IPR051157">
    <property type="entry name" value="PDH/Transketolase"/>
</dbReference>
<dbReference type="InterPro" id="IPR005475">
    <property type="entry name" value="Transketolase-like_Pyr-bd"/>
</dbReference>
<dbReference type="InterPro" id="IPR009014">
    <property type="entry name" value="Transketo_C/PFOR_II"/>
</dbReference>
<evidence type="ECO:0000259" key="4">
    <source>
        <dbReference type="SMART" id="SM00861"/>
    </source>
</evidence>
<reference evidence="5 6" key="1">
    <citation type="submission" date="2017-07" db="EMBL/GenBank/DDBJ databases">
        <title>Mechanisms for carbon and nitrogen cycling indicate functional differentiation within the Candidate Phyla Radiation.</title>
        <authorList>
            <person name="Danczak R.E."/>
            <person name="Johnston M.D."/>
            <person name="Kenah C."/>
            <person name="Slattery M."/>
            <person name="Wrighton K.C."/>
            <person name="Wilkins M.J."/>
        </authorList>
    </citation>
    <scope>NUCLEOTIDE SEQUENCE [LARGE SCALE GENOMIC DNA]</scope>
    <source>
        <strain evidence="5">Licking1014_7</strain>
    </source>
</reference>
<evidence type="ECO:0000313" key="5">
    <source>
        <dbReference type="EMBL" id="TSC92675.1"/>
    </source>
</evidence>
<comment type="similarity">
    <text evidence="2">Belongs to the transketolase family.</text>
</comment>
<dbReference type="CDD" id="cd07033">
    <property type="entry name" value="TPP_PYR_DXS_TK_like"/>
    <property type="match status" value="1"/>
</dbReference>